<dbReference type="VEuPathDB" id="GiardiaDB:QR46_0215"/>
<protein>
    <submittedName>
        <fullName evidence="2">Coiled-coil protein</fullName>
    </submittedName>
</protein>
<proteinExistence type="predicted"/>
<sequence>MQVPSQALPNILPQERIPLDNGSVYKLLAKLAAEKLNSEDLSTTTLLERVQGLRAKIDSYESMLEARNLLLQLVNHPNLRDVFLTGSDEQNLPHWVFTLYQYQEVNDFASTSLLSGSAVLSSELTNVLYSLGCISAFEASKADKTMQITLYARAGHFFDEASNMASNQSGLMSKAYLSGLAEMVRGLGYEAQTRTELQDNLGVMHAFAKAALSYKNAVTHLDAVLDNMVDSQHYPFMISEANLLSIKERYYAAATRYYLSRVQAQICVHSTAREVDEAQRILMQLKIDLERGRAEYQEAFNVSVVEVAIRELLSCVNDQVTMFSDHGSATLISLESLALCLRCEGHTRVHNDTFSHGACASSLSSGDQLLEINALTEKLITYEHELNKRTIEIEELKSGRTIGDSSIFTTEISRLETLVDEQGAEIERLRDYIAERDIESMRMPPIQPIQSTPISISVDMDKILREKDNEISRLHMLLYSSQAPLTRQVLAPMQVPSSNDSQELRELLDRATTEAHQNKRRAEDLDRELQELKILYAEVATQSKVAPRDTSLDVSVYTSEIERLEVQLEEQGAEIERLRDYIAENEVGMRSLKLMTAAQQAPSATADASALLSSKDVEIARLQQIAYGLAQSQRSVPADEVARLRRELANKTLELQNAYSRSAVRSEVSGIDTSIYTIEIDRLENLINEKEEEIERLRNYIADMTVETQKMQPVTVDFLDDCPARLSTPLAGPYDTWTADDVEVLPRARAEIPTFELVDIPIVERVPTPAFCDTLPLEDPIYQPRVYVSTEEYDDLRRVIAEKDELINELQARLEQYKDLPVPTVHIQRSYGQTGIPVVERVETPLELSSDTWMADTGEGLRTMRKSHIPELEIVEIPRVERVDTPPALPYDTWMSSDVHSQVTARVADISSYDLAEVPRIERVDTPPELPYDTWTASESVLMRFVEERMTCEHTSHADPQEVERLEQEVEKLREQISECEQEIKRKDDEIRRLVDELAAEKRNIKKVEVIKEVPVYSPPASPSSSGSDLERLKSSHRHELATLNNQIETLKEQLNAAATSKPQIITEYKFSDIDYDKLLAEKDEENERLRTMLSIQARLRVTEGKSLDYERKAKEAAEAAEYSMRIMEEKLAAANAAATRAFNSAPQAAQVESLQKKLREKENVIAGLLQAMTEQKDSFASLHRAHALQEEKYSNLCSILSEQEETIRSLMRSPTGTNNLTLSTSLRGSEKAGAGQFQDMEQGSSLFRSSAGDSAQYLIS</sequence>
<keyword evidence="1" id="KW-0175">Coiled coil</keyword>
<dbReference type="PANTHER" id="PTHR34707:SF1">
    <property type="entry name" value="VIMENTIN-TYPE INTERMEDIATE FILAMENT-ASSOCIATED COILED-COIL PROTEIN"/>
    <property type="match status" value="1"/>
</dbReference>
<organism evidence="2 3">
    <name type="scientific">Giardia duodenalis assemblage B</name>
    <dbReference type="NCBI Taxonomy" id="1394984"/>
    <lineage>
        <taxon>Eukaryota</taxon>
        <taxon>Metamonada</taxon>
        <taxon>Diplomonadida</taxon>
        <taxon>Hexamitidae</taxon>
        <taxon>Giardiinae</taxon>
        <taxon>Giardia</taxon>
    </lineage>
</organism>
<feature type="coiled-coil region" evidence="1">
    <location>
        <begin position="641"/>
        <end position="707"/>
    </location>
</feature>
<feature type="coiled-coil region" evidence="1">
    <location>
        <begin position="793"/>
        <end position="820"/>
    </location>
</feature>
<feature type="coiled-coil region" evidence="1">
    <location>
        <begin position="963"/>
        <end position="1061"/>
    </location>
</feature>
<dbReference type="EMBL" id="JXTI01000003">
    <property type="protein sequence ID" value="KWX15759.1"/>
    <property type="molecule type" value="Genomic_DNA"/>
</dbReference>
<evidence type="ECO:0000313" key="3">
    <source>
        <dbReference type="Proteomes" id="UP000070089"/>
    </source>
</evidence>
<dbReference type="Proteomes" id="UP000070089">
    <property type="component" value="Unassembled WGS sequence"/>
</dbReference>
<comment type="caution">
    <text evidence="2">The sequence shown here is derived from an EMBL/GenBank/DDBJ whole genome shotgun (WGS) entry which is preliminary data.</text>
</comment>
<dbReference type="OrthoDB" id="10255415at2759"/>
<feature type="coiled-coil region" evidence="1">
    <location>
        <begin position="501"/>
        <end position="581"/>
    </location>
</feature>
<gene>
    <name evidence="2" type="ORF">QR46_0215</name>
</gene>
<evidence type="ECO:0000313" key="2">
    <source>
        <dbReference type="EMBL" id="KWX15759.1"/>
    </source>
</evidence>
<dbReference type="GO" id="GO:0045098">
    <property type="term" value="C:type III intermediate filament"/>
    <property type="evidence" value="ECO:0007669"/>
    <property type="project" value="TreeGrafter"/>
</dbReference>
<name>A0A132P0A8_GIAIN</name>
<dbReference type="AlphaFoldDB" id="A0A132P0A8"/>
<evidence type="ECO:0000256" key="1">
    <source>
        <dbReference type="SAM" id="Coils"/>
    </source>
</evidence>
<dbReference type="PANTHER" id="PTHR34707">
    <property type="entry name" value="VIMENTIN-TYPE INTERMEDIATE FILAMENT-ASSOCIATED COILED-COIL PROTEIN"/>
    <property type="match status" value="1"/>
</dbReference>
<reference evidence="2 3" key="1">
    <citation type="journal article" date="2015" name="Mol. Biochem. Parasitol.">
        <title>Identification of polymorphic genes for use in assemblage B genotyping assays through comparative genomics of multiple assemblage B Giardia duodenalis isolates.</title>
        <authorList>
            <person name="Wielinga C."/>
            <person name="Thompson R.C."/>
            <person name="Monis P."/>
            <person name="Ryan U."/>
        </authorList>
    </citation>
    <scope>NUCLEOTIDE SEQUENCE [LARGE SCALE GENOMIC DNA]</scope>
    <source>
        <strain evidence="2 3">BAH15c1</strain>
    </source>
</reference>
<accession>A0A132P0A8</accession>